<reference evidence="2 3" key="1">
    <citation type="journal article" date="2005" name="Genome Res.">
        <title>Living with two extremes: conclusions from the genome sequence of Natronomonas pharaonis.</title>
        <authorList>
            <person name="Falb M."/>
            <person name="Pfeiffer F."/>
            <person name="Palm P."/>
            <person name="Rodewald K."/>
            <person name="Hickmann V."/>
            <person name="Tittor J."/>
            <person name="Oesterhelt D."/>
        </authorList>
    </citation>
    <scope>NUCLEOTIDE SEQUENCE [LARGE SCALE GENOMIC DNA]</scope>
    <source>
        <strain evidence="3">ATCC 35678 / DSM 2160 / CIP 103997 / JCM 8858 / NBRC 14720 / NCIMB 2260 / Gabara</strain>
    </source>
</reference>
<sequence>MAHRRTLLFAVVLVALGAIAVPVVADVPDARLVVSDVEVTPEAPEPGNTTSVEFTVENSAGSATGVDIEAIELRERARVGETHAAAGNVGSLSAGDDVTLSLSTAFEEAGVHDLELAVTAVDEAGAEVTVTRPVTIVVGGVDAAGITDDVQIDVQEVDPAELDDEEDDLDVDLGADGILGDGDDEDEESRTSLIRVEVTNFGTATAREVAVTPAVEDGPELAEPPARLALPDVQPGDAESVFFNAAAFDEPTTLSFEAGYTLGTERETSETTFEYRPNRGEVILTDVDMTSEDGTVTVTGNAANPGLGEINGAVVAVEETETVSPTYPAREYFVGTVPESEFVRFDVTADVDHDNATTVPITVTYLADGEPYERTVELPYEPRTADRGDSGGGDGVPLSVAAAVAGSALVAGSVAVGWRRRSRAGD</sequence>
<evidence type="ECO:0000256" key="1">
    <source>
        <dbReference type="SAM" id="Phobius"/>
    </source>
</evidence>
<feature type="transmembrane region" description="Helical" evidence="1">
    <location>
        <begin position="396"/>
        <end position="418"/>
    </location>
</feature>
<dbReference type="PANTHER" id="PTHR35902:SF6">
    <property type="entry name" value="CONSERVED WITHIN P. AEROPHILUM"/>
    <property type="match status" value="1"/>
</dbReference>
<dbReference type="EMBL" id="CR936257">
    <property type="protein sequence ID" value="CAI48140.1"/>
    <property type="molecule type" value="Genomic_DNA"/>
</dbReference>
<dbReference type="RefSeq" id="WP_011321779.1">
    <property type="nucleotide sequence ID" value="NC_007426.1"/>
</dbReference>
<dbReference type="PANTHER" id="PTHR35902">
    <property type="entry name" value="S-LAYER DOMAIN-LIKE PROTEIN-RELATED"/>
    <property type="match status" value="1"/>
</dbReference>
<dbReference type="GeneID" id="69102733"/>
<evidence type="ECO:0000313" key="3">
    <source>
        <dbReference type="Proteomes" id="UP000002698"/>
    </source>
</evidence>
<dbReference type="eggNOG" id="arCOG04400">
    <property type="taxonomic scope" value="Archaea"/>
</dbReference>
<organism evidence="2 3">
    <name type="scientific">Natronomonas pharaonis (strain ATCC 35678 / DSM 2160 / CIP 103997 / JCM 8858 / NBRC 14720 / NCIMB 2260 / Gabara)</name>
    <name type="common">Halobacterium pharaonis</name>
    <dbReference type="NCBI Taxonomy" id="348780"/>
    <lineage>
        <taxon>Archaea</taxon>
        <taxon>Methanobacteriati</taxon>
        <taxon>Methanobacteriota</taxon>
        <taxon>Stenosarchaea group</taxon>
        <taxon>Halobacteria</taxon>
        <taxon>Halobacteriales</taxon>
        <taxon>Natronomonadaceae</taxon>
        <taxon>Natronomonas</taxon>
    </lineage>
</organism>
<dbReference type="Proteomes" id="UP000002698">
    <property type="component" value="Chromosome"/>
</dbReference>
<evidence type="ECO:0008006" key="4">
    <source>
        <dbReference type="Google" id="ProtNLM"/>
    </source>
</evidence>
<dbReference type="KEGG" id="nph:NP_0098A"/>
<dbReference type="Gene3D" id="2.60.40.10">
    <property type="entry name" value="Immunoglobulins"/>
    <property type="match status" value="1"/>
</dbReference>
<name>A0A1U7ETC0_NATPD</name>
<keyword evidence="1" id="KW-0812">Transmembrane</keyword>
<accession>A0A1U7ETC0</accession>
<dbReference type="InterPro" id="IPR013783">
    <property type="entry name" value="Ig-like_fold"/>
</dbReference>
<keyword evidence="1" id="KW-0472">Membrane</keyword>
<proteinExistence type="predicted"/>
<dbReference type="STRING" id="348780.NP_0098A"/>
<evidence type="ECO:0000313" key="2">
    <source>
        <dbReference type="EMBL" id="CAI48140.1"/>
    </source>
</evidence>
<gene>
    <name evidence="2" type="ordered locus">NP_0098A</name>
</gene>
<dbReference type="EnsemblBacteria" id="CAI48140">
    <property type="protein sequence ID" value="CAI48140"/>
    <property type="gene ID" value="NP_0098A"/>
</dbReference>
<dbReference type="HOGENOM" id="CLU_040511_0_0_2"/>
<keyword evidence="3" id="KW-1185">Reference proteome</keyword>
<keyword evidence="1" id="KW-1133">Transmembrane helix</keyword>
<dbReference type="AlphaFoldDB" id="A0A1U7ETC0"/>
<protein>
    <recommendedName>
        <fullName evidence="4">CARDB domain-containing protein</fullName>
    </recommendedName>
</protein>